<evidence type="ECO:0000259" key="1">
    <source>
        <dbReference type="Pfam" id="PF13649"/>
    </source>
</evidence>
<gene>
    <name evidence="2" type="ORF">PEVE_00038737</name>
</gene>
<dbReference type="InterPro" id="IPR029063">
    <property type="entry name" value="SAM-dependent_MTases_sf"/>
</dbReference>
<accession>A0ABN8MME0</accession>
<dbReference type="SUPFAM" id="SSF53335">
    <property type="entry name" value="S-adenosyl-L-methionine-dependent methyltransferases"/>
    <property type="match status" value="1"/>
</dbReference>
<dbReference type="Proteomes" id="UP001159427">
    <property type="component" value="Unassembled WGS sequence"/>
</dbReference>
<dbReference type="Pfam" id="PF13649">
    <property type="entry name" value="Methyltransf_25"/>
    <property type="match status" value="1"/>
</dbReference>
<dbReference type="EMBL" id="CALNXI010000666">
    <property type="protein sequence ID" value="CAH3030937.1"/>
    <property type="molecule type" value="Genomic_DNA"/>
</dbReference>
<protein>
    <recommendedName>
        <fullName evidence="1">Methyltransferase domain-containing protein</fullName>
    </recommendedName>
</protein>
<name>A0ABN8MME0_9CNID</name>
<reference evidence="2 3" key="1">
    <citation type="submission" date="2022-05" db="EMBL/GenBank/DDBJ databases">
        <authorList>
            <consortium name="Genoscope - CEA"/>
            <person name="William W."/>
        </authorList>
    </citation>
    <scope>NUCLEOTIDE SEQUENCE [LARGE SCALE GENOMIC DNA]</scope>
</reference>
<sequence length="124" mass="14018">MASKDQSDLDNQESTPKLINIAQKGFGQASNYEKARNDYPLEAVKFLLKQLRLLDKTTEQSKVLELGSGTGKFTRVMLEVLKDQNVRVIASDPVDQMCEQFKRLQPDVDVIQCAAEDIRKLAFL</sequence>
<comment type="caution">
    <text evidence="2">The sequence shown here is derived from an EMBL/GenBank/DDBJ whole genome shotgun (WGS) entry which is preliminary data.</text>
</comment>
<evidence type="ECO:0000313" key="3">
    <source>
        <dbReference type="Proteomes" id="UP001159427"/>
    </source>
</evidence>
<dbReference type="CDD" id="cd02440">
    <property type="entry name" value="AdoMet_MTases"/>
    <property type="match status" value="1"/>
</dbReference>
<proteinExistence type="predicted"/>
<dbReference type="InterPro" id="IPR041698">
    <property type="entry name" value="Methyltransf_25"/>
</dbReference>
<organism evidence="2 3">
    <name type="scientific">Porites evermanni</name>
    <dbReference type="NCBI Taxonomy" id="104178"/>
    <lineage>
        <taxon>Eukaryota</taxon>
        <taxon>Metazoa</taxon>
        <taxon>Cnidaria</taxon>
        <taxon>Anthozoa</taxon>
        <taxon>Hexacorallia</taxon>
        <taxon>Scleractinia</taxon>
        <taxon>Fungiina</taxon>
        <taxon>Poritidae</taxon>
        <taxon>Porites</taxon>
    </lineage>
</organism>
<evidence type="ECO:0000313" key="2">
    <source>
        <dbReference type="EMBL" id="CAH3030937.1"/>
    </source>
</evidence>
<feature type="domain" description="Methyltransferase" evidence="1">
    <location>
        <begin position="63"/>
        <end position="119"/>
    </location>
</feature>
<keyword evidence="3" id="KW-1185">Reference proteome</keyword>
<dbReference type="Gene3D" id="3.40.50.150">
    <property type="entry name" value="Vaccinia Virus protein VP39"/>
    <property type="match status" value="1"/>
</dbReference>